<accession>A0A564YSW5</accession>
<proteinExistence type="predicted"/>
<dbReference type="EMBL" id="CABIJS010000355">
    <property type="protein sequence ID" value="VUZ50270.1"/>
    <property type="molecule type" value="Genomic_DNA"/>
</dbReference>
<evidence type="ECO:0000313" key="2">
    <source>
        <dbReference type="Proteomes" id="UP000321570"/>
    </source>
</evidence>
<dbReference type="Proteomes" id="UP000321570">
    <property type="component" value="Unassembled WGS sequence"/>
</dbReference>
<sequence>MKCLPVNMVACLANSASRSSLDELVETADKIQELYDQSNILGVETPAPRLVNLEQSDVLTK</sequence>
<name>A0A564YSW5_HYMDI</name>
<organism evidence="1 2">
    <name type="scientific">Hymenolepis diminuta</name>
    <name type="common">Rat tapeworm</name>
    <dbReference type="NCBI Taxonomy" id="6216"/>
    <lineage>
        <taxon>Eukaryota</taxon>
        <taxon>Metazoa</taxon>
        <taxon>Spiralia</taxon>
        <taxon>Lophotrochozoa</taxon>
        <taxon>Platyhelminthes</taxon>
        <taxon>Cestoda</taxon>
        <taxon>Eucestoda</taxon>
        <taxon>Cyclophyllidea</taxon>
        <taxon>Hymenolepididae</taxon>
        <taxon>Hymenolepis</taxon>
    </lineage>
</organism>
<dbReference type="AlphaFoldDB" id="A0A564YSW5"/>
<keyword evidence="2" id="KW-1185">Reference proteome</keyword>
<gene>
    <name evidence="1" type="ORF">WMSIL1_LOCUS9139</name>
</gene>
<evidence type="ECO:0000313" key="1">
    <source>
        <dbReference type="EMBL" id="VUZ50270.1"/>
    </source>
</evidence>
<protein>
    <submittedName>
        <fullName evidence="1">Uncharacterized protein</fullName>
    </submittedName>
</protein>
<reference evidence="1 2" key="1">
    <citation type="submission" date="2019-07" db="EMBL/GenBank/DDBJ databases">
        <authorList>
            <person name="Jastrzebski P J."/>
            <person name="Paukszto L."/>
            <person name="Jastrzebski P J."/>
        </authorList>
    </citation>
    <scope>NUCLEOTIDE SEQUENCE [LARGE SCALE GENOMIC DNA]</scope>
    <source>
        <strain evidence="1 2">WMS-il1</strain>
    </source>
</reference>